<evidence type="ECO:0000256" key="5">
    <source>
        <dbReference type="ARBA" id="ARBA00023268"/>
    </source>
</evidence>
<evidence type="ECO:0000256" key="6">
    <source>
        <dbReference type="ARBA" id="ARBA00034000"/>
    </source>
</evidence>
<evidence type="ECO:0000256" key="4">
    <source>
        <dbReference type="ARBA" id="ARBA00022679"/>
    </source>
</evidence>
<dbReference type="SUPFAM" id="SSF53955">
    <property type="entry name" value="Lysozyme-like"/>
    <property type="match status" value="1"/>
</dbReference>
<evidence type="ECO:0000256" key="1">
    <source>
        <dbReference type="ARBA" id="ARBA00022645"/>
    </source>
</evidence>
<feature type="domain" description="Glycosyl transferase family 51" evidence="9">
    <location>
        <begin position="219"/>
        <end position="376"/>
    </location>
</feature>
<dbReference type="InterPro" id="IPR023346">
    <property type="entry name" value="Lysozyme-like_dom_sf"/>
</dbReference>
<feature type="compositionally biased region" description="Low complexity" evidence="8">
    <location>
        <begin position="114"/>
        <end position="133"/>
    </location>
</feature>
<dbReference type="InterPro" id="IPR012338">
    <property type="entry name" value="Beta-lactam/transpept-like"/>
</dbReference>
<keyword evidence="2" id="KW-0645">Protease</keyword>
<feature type="compositionally biased region" description="Polar residues" evidence="8">
    <location>
        <begin position="855"/>
        <end position="869"/>
    </location>
</feature>
<dbReference type="GO" id="GO:0009002">
    <property type="term" value="F:serine-type D-Ala-D-Ala carboxypeptidase activity"/>
    <property type="evidence" value="ECO:0007669"/>
    <property type="project" value="UniProtKB-EC"/>
</dbReference>
<dbReference type="GO" id="GO:0009252">
    <property type="term" value="P:peptidoglycan biosynthetic process"/>
    <property type="evidence" value="ECO:0007669"/>
    <property type="project" value="TreeGrafter"/>
</dbReference>
<keyword evidence="11" id="KW-1185">Reference proteome</keyword>
<feature type="compositionally biased region" description="Low complexity" evidence="8">
    <location>
        <begin position="36"/>
        <end position="63"/>
    </location>
</feature>
<proteinExistence type="predicted"/>
<keyword evidence="2" id="KW-0378">Hydrolase</keyword>
<feature type="compositionally biased region" description="Pro residues" evidence="8">
    <location>
        <begin position="1"/>
        <end position="11"/>
    </location>
</feature>
<protein>
    <submittedName>
        <fullName evidence="10">Penicillin-binding protein</fullName>
    </submittedName>
</protein>
<dbReference type="GO" id="GO:0008955">
    <property type="term" value="F:peptidoglycan glycosyltransferase activity"/>
    <property type="evidence" value="ECO:0007669"/>
    <property type="project" value="UniProtKB-EC"/>
</dbReference>
<dbReference type="Gene3D" id="1.10.3810.10">
    <property type="entry name" value="Biosynthetic peptidoglycan transglycosylase-like"/>
    <property type="match status" value="1"/>
</dbReference>
<feature type="non-terminal residue" evidence="10">
    <location>
        <position position="1"/>
    </location>
</feature>
<accession>A0A941IL62</accession>
<dbReference type="Pfam" id="PF00912">
    <property type="entry name" value="Transgly"/>
    <property type="match status" value="1"/>
</dbReference>
<evidence type="ECO:0000259" key="9">
    <source>
        <dbReference type="Pfam" id="PF00912"/>
    </source>
</evidence>
<name>A0A941IL62_9ACTN</name>
<feature type="compositionally biased region" description="Gly residues" evidence="8">
    <location>
        <begin position="12"/>
        <end position="35"/>
    </location>
</feature>
<dbReference type="PANTHER" id="PTHR32282">
    <property type="entry name" value="BINDING PROTEIN TRANSPEPTIDASE, PUTATIVE-RELATED"/>
    <property type="match status" value="1"/>
</dbReference>
<reference evidence="10" key="1">
    <citation type="submission" date="2021-04" db="EMBL/GenBank/DDBJ databases">
        <title>Genome based classification of Actinospica acidithermotolerans sp. nov., an actinobacterium isolated from an Indonesian hot spring.</title>
        <authorList>
            <person name="Kusuma A.B."/>
            <person name="Putra K.E."/>
            <person name="Nafisah S."/>
            <person name="Loh J."/>
            <person name="Nouioui I."/>
            <person name="Goodfellow M."/>
        </authorList>
    </citation>
    <scope>NUCLEOTIDE SEQUENCE</scope>
    <source>
        <strain evidence="10">MGRD01-02</strain>
    </source>
</reference>
<comment type="catalytic activity">
    <reaction evidence="6">
        <text>Preferential cleavage: (Ac)2-L-Lys-D-Ala-|-D-Ala. Also transpeptidation of peptidyl-alanyl moieties that are N-acyl substituents of D-alanine.</text>
        <dbReference type="EC" id="3.4.16.4"/>
    </reaction>
</comment>
<evidence type="ECO:0000313" key="11">
    <source>
        <dbReference type="Proteomes" id="UP000676325"/>
    </source>
</evidence>
<feature type="compositionally biased region" description="Low complexity" evidence="8">
    <location>
        <begin position="870"/>
        <end position="912"/>
    </location>
</feature>
<dbReference type="PANTHER" id="PTHR32282:SF34">
    <property type="entry name" value="PENICILLIN-BINDING PROTEIN 1A"/>
    <property type="match status" value="1"/>
</dbReference>
<evidence type="ECO:0000256" key="3">
    <source>
        <dbReference type="ARBA" id="ARBA00022676"/>
    </source>
</evidence>
<keyword evidence="5" id="KW-0511">Multifunctional enzyme</keyword>
<dbReference type="Proteomes" id="UP000676325">
    <property type="component" value="Unassembled WGS sequence"/>
</dbReference>
<dbReference type="GO" id="GO:0006508">
    <property type="term" value="P:proteolysis"/>
    <property type="evidence" value="ECO:0007669"/>
    <property type="project" value="UniProtKB-KW"/>
</dbReference>
<organism evidence="10 11">
    <name type="scientific">Actinospica acidithermotolerans</name>
    <dbReference type="NCBI Taxonomy" id="2828514"/>
    <lineage>
        <taxon>Bacteria</taxon>
        <taxon>Bacillati</taxon>
        <taxon>Actinomycetota</taxon>
        <taxon>Actinomycetes</taxon>
        <taxon>Catenulisporales</taxon>
        <taxon>Actinospicaceae</taxon>
        <taxon>Actinospica</taxon>
    </lineage>
</organism>
<evidence type="ECO:0000256" key="2">
    <source>
        <dbReference type="ARBA" id="ARBA00022670"/>
    </source>
</evidence>
<dbReference type="InterPro" id="IPR036950">
    <property type="entry name" value="PBP_transglycosylase"/>
</dbReference>
<dbReference type="InterPro" id="IPR050396">
    <property type="entry name" value="Glycosyltr_51/Transpeptidase"/>
</dbReference>
<dbReference type="SUPFAM" id="SSF56601">
    <property type="entry name" value="beta-lactamase/transpeptidase-like"/>
    <property type="match status" value="1"/>
</dbReference>
<feature type="region of interest" description="Disordered" evidence="8">
    <location>
        <begin position="566"/>
        <end position="592"/>
    </location>
</feature>
<dbReference type="RefSeq" id="WP_212520811.1">
    <property type="nucleotide sequence ID" value="NZ_JAGSOH010000094.1"/>
</dbReference>
<evidence type="ECO:0000313" key="10">
    <source>
        <dbReference type="EMBL" id="MBR7829677.1"/>
    </source>
</evidence>
<feature type="compositionally biased region" description="Basic and acidic residues" evidence="8">
    <location>
        <begin position="86"/>
        <end position="95"/>
    </location>
</feature>
<evidence type="ECO:0000256" key="8">
    <source>
        <dbReference type="SAM" id="MobiDB-lite"/>
    </source>
</evidence>
<dbReference type="EMBL" id="JAGSOH010000094">
    <property type="protein sequence ID" value="MBR7829677.1"/>
    <property type="molecule type" value="Genomic_DNA"/>
</dbReference>
<keyword evidence="1" id="KW-0121">Carboxypeptidase</keyword>
<feature type="region of interest" description="Disordered" evidence="8">
    <location>
        <begin position="855"/>
        <end position="912"/>
    </location>
</feature>
<gene>
    <name evidence="10" type="ORF">KDK95_25445</name>
</gene>
<comment type="catalytic activity">
    <reaction evidence="7">
        <text>[GlcNAc-(1-&gt;4)-Mur2Ac(oyl-L-Ala-gamma-D-Glu-L-Lys-D-Ala-D-Ala)](n)-di-trans,octa-cis-undecaprenyl diphosphate + beta-D-GlcNAc-(1-&gt;4)-Mur2Ac(oyl-L-Ala-gamma-D-Glu-L-Lys-D-Ala-D-Ala)-di-trans,octa-cis-undecaprenyl diphosphate = [GlcNAc-(1-&gt;4)-Mur2Ac(oyl-L-Ala-gamma-D-Glu-L-Lys-D-Ala-D-Ala)](n+1)-di-trans,octa-cis-undecaprenyl diphosphate + di-trans,octa-cis-undecaprenyl diphosphate + H(+)</text>
        <dbReference type="Rhea" id="RHEA:23708"/>
        <dbReference type="Rhea" id="RHEA-COMP:9602"/>
        <dbReference type="Rhea" id="RHEA-COMP:9603"/>
        <dbReference type="ChEBI" id="CHEBI:15378"/>
        <dbReference type="ChEBI" id="CHEBI:58405"/>
        <dbReference type="ChEBI" id="CHEBI:60033"/>
        <dbReference type="ChEBI" id="CHEBI:78435"/>
        <dbReference type="EC" id="2.4.99.28"/>
    </reaction>
</comment>
<sequence>PPTPQASPPPGGGGGRRGYGGGAGSGSAGPGGGTRGRAPSDAAPRYPSSSPSGLGAAPGYGSSDPAQTRVQEPADATGAVPGARRSRVEERRAARGGDAASQSRSDQYPESALNGRSTRNGAAARSRSRAAGRPTGPVKRTGYHRYFDYPRTGKYGWRHWVPSIKQVSGGFLACIFLVLGFIAFEYETVQIPDPHSSAFAQSSFYTFDDGSTKFASDGSTDRTVVDYSAIPMAIQNAVVAQENKTFWTDPGVSYTGTARALLVDLMGGSTQGGSTITQQYVKNAFLTQAQTTSRKIDEIFIALKLAKKYNKQTIMADYLNTSSFGRNSNGIVAGVQKWFNISLAQMEKEPAYEQDSQAAFLSMMLNSPSYYSEGWDPSTETTSQGEQAKNTALARWKDTLSNMYQYGYIKSAAEYQKALATTPNPVAETTTSGESMTDVQMKQAASSWLESYNSAHPSTAGPTAAQIDAGGYTVITTFNQKYMALAQQAVQQELLSQETALDQKTLQPGLAAVDPSTGDLVAFYGGSTYENTATMLTAQGGSTFKAFTLATALTNNWSPNSYISGDPWPDKTNPTEMQEDAGDSSGGITNDGSKAKTGLITLGHATDASVNTAFVRVEEQQPGQYGEVEKMAESFGLSSSTPGWSDTSGGCDNVRFTLGVCAVDPARMADAYSVLAANGTLHQLVEIKEIKNASTGYDWKPTMTTTQVISSNVAATETSLFKGVIHNSDGTANSAYNSSGLNLNNIAGKTGTSTMDITPNTTTAMNAVGYGGGNDGNGKYTTAGIWFDGYSSKLSISVGISRWTTATIDGKSETVQLPVDNIANKGNDYGAMYPFAIWSKFLSLMQGTSFGGDASFTQPTANPSATVMNSPTPSATATTPSATATTPTATATTPSQQATTPTAQNTTPTSTSTCQQTNLFGGCIGNTATATATASATATNTGKNGNGNGG</sequence>
<feature type="region of interest" description="Disordered" evidence="8">
    <location>
        <begin position="1"/>
        <end position="143"/>
    </location>
</feature>
<evidence type="ECO:0000256" key="7">
    <source>
        <dbReference type="ARBA" id="ARBA00049902"/>
    </source>
</evidence>
<dbReference type="Gene3D" id="3.40.710.10">
    <property type="entry name" value="DD-peptidase/beta-lactamase superfamily"/>
    <property type="match status" value="1"/>
</dbReference>
<keyword evidence="3" id="KW-0328">Glycosyltransferase</keyword>
<feature type="compositionally biased region" description="Low complexity" evidence="8">
    <location>
        <begin position="96"/>
        <end position="105"/>
    </location>
</feature>
<comment type="caution">
    <text evidence="10">The sequence shown here is derived from an EMBL/GenBank/DDBJ whole genome shotgun (WGS) entry which is preliminary data.</text>
</comment>
<dbReference type="InterPro" id="IPR001264">
    <property type="entry name" value="Glyco_trans_51"/>
</dbReference>
<dbReference type="AlphaFoldDB" id="A0A941IL62"/>
<keyword evidence="4" id="KW-0808">Transferase</keyword>
<dbReference type="GO" id="GO:0030288">
    <property type="term" value="C:outer membrane-bounded periplasmic space"/>
    <property type="evidence" value="ECO:0007669"/>
    <property type="project" value="TreeGrafter"/>
</dbReference>